<feature type="transmembrane region" description="Helical" evidence="2">
    <location>
        <begin position="50"/>
        <end position="71"/>
    </location>
</feature>
<keyword evidence="2" id="KW-0472">Membrane</keyword>
<dbReference type="eggNOG" id="COG1366">
    <property type="taxonomic scope" value="Bacteria"/>
</dbReference>
<feature type="transmembrane region" description="Helical" evidence="2">
    <location>
        <begin position="161"/>
        <end position="182"/>
    </location>
</feature>
<dbReference type="InterPro" id="IPR051932">
    <property type="entry name" value="Bact_StressResp_Reg"/>
</dbReference>
<name>A9AVU0_HERA2</name>
<keyword evidence="5" id="KW-1185">Reference proteome</keyword>
<dbReference type="InterPro" id="IPR036513">
    <property type="entry name" value="STAS_dom_sf"/>
</dbReference>
<organism evidence="4 5">
    <name type="scientific">Herpetosiphon aurantiacus (strain ATCC 23779 / DSM 785 / 114-95)</name>
    <dbReference type="NCBI Taxonomy" id="316274"/>
    <lineage>
        <taxon>Bacteria</taxon>
        <taxon>Bacillati</taxon>
        <taxon>Chloroflexota</taxon>
        <taxon>Chloroflexia</taxon>
        <taxon>Herpetosiphonales</taxon>
        <taxon>Herpetosiphonaceae</taxon>
        <taxon>Herpetosiphon</taxon>
    </lineage>
</organism>
<keyword evidence="1" id="KW-0175">Coiled coil</keyword>
<evidence type="ECO:0000313" key="5">
    <source>
        <dbReference type="Proteomes" id="UP000000787"/>
    </source>
</evidence>
<proteinExistence type="predicted"/>
<dbReference type="BioCyc" id="HAUR316274:GHYA-4101-MONOMER"/>
<feature type="transmembrane region" description="Helical" evidence="2">
    <location>
        <begin position="104"/>
        <end position="121"/>
    </location>
</feature>
<keyword evidence="2" id="KW-0812">Transmembrane</keyword>
<accession>A9AVU0</accession>
<sequence>MAETIAPPRQIEDMLQTSNEQRIKLFSLVEGLALLAVMLILLVAGNGQQVQIGLSICAIVGTMLAVTFALRRSRYVEWLIYVNLASITLMLSLTGPIIGEVDGSVWVLFQVPPLIATIVLNTSRATTVICVASSIILSIIIGGELAGFIPIKFLVPKSALLINFFCQLLVLGIIATTVHLLVGRAKRAFAVVAKTEAKLAQQLANERELALQREQLNAQLSQSLAEISQRDSQIQAEQAAQAALRDQLRQLSLPVIPVLKQTVVMPLIGEQLANSSEGIEETLLNGISQHRAKIAILDVTGVPTIDTELGRRLIQATAAARLLGVQTIIAGIRPEVAQTLVSLGIDFSSVTTVASLQDGVAMAIKRLGLG</sequence>
<dbReference type="CDD" id="cd07041">
    <property type="entry name" value="STAS_RsbR_RsbS_like"/>
    <property type="match status" value="1"/>
</dbReference>
<dbReference type="Pfam" id="PF01740">
    <property type="entry name" value="STAS"/>
    <property type="match status" value="1"/>
</dbReference>
<feature type="coiled-coil region" evidence="1">
    <location>
        <begin position="199"/>
        <end position="226"/>
    </location>
</feature>
<dbReference type="AlphaFoldDB" id="A9AVU0"/>
<reference evidence="4 5" key="1">
    <citation type="journal article" date="2011" name="Stand. Genomic Sci.">
        <title>Complete genome sequence of the filamentous gliding predatory bacterium Herpetosiphon aurantiacus type strain (114-95(T)).</title>
        <authorList>
            <person name="Kiss H."/>
            <person name="Nett M."/>
            <person name="Domin N."/>
            <person name="Martin K."/>
            <person name="Maresca J.A."/>
            <person name="Copeland A."/>
            <person name="Lapidus A."/>
            <person name="Lucas S."/>
            <person name="Berry K.W."/>
            <person name="Glavina Del Rio T."/>
            <person name="Dalin E."/>
            <person name="Tice H."/>
            <person name="Pitluck S."/>
            <person name="Richardson P."/>
            <person name="Bruce D."/>
            <person name="Goodwin L."/>
            <person name="Han C."/>
            <person name="Detter J.C."/>
            <person name="Schmutz J."/>
            <person name="Brettin T."/>
            <person name="Land M."/>
            <person name="Hauser L."/>
            <person name="Kyrpides N.C."/>
            <person name="Ivanova N."/>
            <person name="Goker M."/>
            <person name="Woyke T."/>
            <person name="Klenk H.P."/>
            <person name="Bryant D.A."/>
        </authorList>
    </citation>
    <scope>NUCLEOTIDE SEQUENCE [LARGE SCALE GENOMIC DNA]</scope>
    <source>
        <strain evidence="5">ATCC 23779 / DSM 785 / 114-95</strain>
    </source>
</reference>
<protein>
    <submittedName>
        <fullName evidence="4">Anti-sigma-factor antagonist</fullName>
    </submittedName>
</protein>
<dbReference type="InParanoid" id="A9AVU0"/>
<keyword evidence="2" id="KW-1133">Transmembrane helix</keyword>
<dbReference type="EMBL" id="CP000875">
    <property type="protein sequence ID" value="ABX06690.1"/>
    <property type="molecule type" value="Genomic_DNA"/>
</dbReference>
<dbReference type="InterPro" id="IPR002645">
    <property type="entry name" value="STAS_dom"/>
</dbReference>
<dbReference type="PANTHER" id="PTHR33745:SF1">
    <property type="entry name" value="RSBT ANTAGONIST PROTEIN RSBS"/>
    <property type="match status" value="1"/>
</dbReference>
<dbReference type="Gene3D" id="3.30.750.24">
    <property type="entry name" value="STAS domain"/>
    <property type="match status" value="1"/>
</dbReference>
<dbReference type="Proteomes" id="UP000000787">
    <property type="component" value="Chromosome"/>
</dbReference>
<dbReference type="PANTHER" id="PTHR33745">
    <property type="entry name" value="RSBT ANTAGONIST PROTEIN RSBS-RELATED"/>
    <property type="match status" value="1"/>
</dbReference>
<feature type="transmembrane region" description="Helical" evidence="2">
    <location>
        <begin position="25"/>
        <end position="44"/>
    </location>
</feature>
<evidence type="ECO:0000256" key="1">
    <source>
        <dbReference type="SAM" id="Coils"/>
    </source>
</evidence>
<dbReference type="KEGG" id="hau:Haur_4058"/>
<dbReference type="PROSITE" id="PS50801">
    <property type="entry name" value="STAS"/>
    <property type="match status" value="1"/>
</dbReference>
<feature type="transmembrane region" description="Helical" evidence="2">
    <location>
        <begin position="128"/>
        <end position="149"/>
    </location>
</feature>
<dbReference type="STRING" id="316274.Haur_4058"/>
<feature type="transmembrane region" description="Helical" evidence="2">
    <location>
        <begin position="78"/>
        <end position="98"/>
    </location>
</feature>
<gene>
    <name evidence="4" type="ordered locus">Haur_4058</name>
</gene>
<dbReference type="SUPFAM" id="SSF52091">
    <property type="entry name" value="SpoIIaa-like"/>
    <property type="match status" value="1"/>
</dbReference>
<evidence type="ECO:0000313" key="4">
    <source>
        <dbReference type="EMBL" id="ABX06690.1"/>
    </source>
</evidence>
<feature type="domain" description="STAS" evidence="3">
    <location>
        <begin position="252"/>
        <end position="363"/>
    </location>
</feature>
<dbReference type="HOGENOM" id="CLU_061564_0_0_0"/>
<evidence type="ECO:0000256" key="2">
    <source>
        <dbReference type="SAM" id="Phobius"/>
    </source>
</evidence>
<evidence type="ECO:0000259" key="3">
    <source>
        <dbReference type="PROSITE" id="PS50801"/>
    </source>
</evidence>